<reference evidence="2" key="2">
    <citation type="submission" date="2015-01" db="EMBL/GenBank/DDBJ databases">
        <title>Evolutionary Origins and Diversification of the Mycorrhizal Mutualists.</title>
        <authorList>
            <consortium name="DOE Joint Genome Institute"/>
            <consortium name="Mycorrhizal Genomics Consortium"/>
            <person name="Kohler A."/>
            <person name="Kuo A."/>
            <person name="Nagy L.G."/>
            <person name="Floudas D."/>
            <person name="Copeland A."/>
            <person name="Barry K.W."/>
            <person name="Cichocki N."/>
            <person name="Veneault-Fourrey C."/>
            <person name="LaButti K."/>
            <person name="Lindquist E.A."/>
            <person name="Lipzen A."/>
            <person name="Lundell T."/>
            <person name="Morin E."/>
            <person name="Murat C."/>
            <person name="Riley R."/>
            <person name="Ohm R."/>
            <person name="Sun H."/>
            <person name="Tunlid A."/>
            <person name="Henrissat B."/>
            <person name="Grigoriev I.V."/>
            <person name="Hibbett D.S."/>
            <person name="Martin F."/>
        </authorList>
    </citation>
    <scope>NUCLEOTIDE SEQUENCE [LARGE SCALE GENOMIC DNA]</scope>
    <source>
        <strain evidence="2">F 1598</strain>
    </source>
</reference>
<reference evidence="1 2" key="1">
    <citation type="submission" date="2014-04" db="EMBL/GenBank/DDBJ databases">
        <authorList>
            <consortium name="DOE Joint Genome Institute"/>
            <person name="Kuo A."/>
            <person name="Tarkka M."/>
            <person name="Buscot F."/>
            <person name="Kohler A."/>
            <person name="Nagy L.G."/>
            <person name="Floudas D."/>
            <person name="Copeland A."/>
            <person name="Barry K.W."/>
            <person name="Cichocki N."/>
            <person name="Veneault-Fourrey C."/>
            <person name="LaButti K."/>
            <person name="Lindquist E.A."/>
            <person name="Lipzen A."/>
            <person name="Lundell T."/>
            <person name="Morin E."/>
            <person name="Murat C."/>
            <person name="Sun H."/>
            <person name="Tunlid A."/>
            <person name="Henrissat B."/>
            <person name="Grigoriev I.V."/>
            <person name="Hibbett D.S."/>
            <person name="Martin F."/>
            <person name="Nordberg H.P."/>
            <person name="Cantor M.N."/>
            <person name="Hua S.X."/>
        </authorList>
    </citation>
    <scope>NUCLEOTIDE SEQUENCE [LARGE SCALE GENOMIC DNA]</scope>
    <source>
        <strain evidence="1 2">F 1598</strain>
    </source>
</reference>
<evidence type="ECO:0000313" key="2">
    <source>
        <dbReference type="Proteomes" id="UP000054166"/>
    </source>
</evidence>
<dbReference type="InParanoid" id="A0A0C3BA08"/>
<dbReference type="Proteomes" id="UP000054166">
    <property type="component" value="Unassembled WGS sequence"/>
</dbReference>
<accession>A0A0C3BA08</accession>
<name>A0A0C3BA08_PILCF</name>
<protein>
    <submittedName>
        <fullName evidence="1">Uncharacterized protein</fullName>
    </submittedName>
</protein>
<dbReference type="EMBL" id="KN833065">
    <property type="protein sequence ID" value="KIM74157.1"/>
    <property type="molecule type" value="Genomic_DNA"/>
</dbReference>
<proteinExistence type="predicted"/>
<dbReference type="HOGENOM" id="CLU_2638958_0_0_1"/>
<dbReference type="AlphaFoldDB" id="A0A0C3BA08"/>
<sequence length="77" mass="8666">MEPRKSRSCIDQTRAVFFIDIDGLDRKPPINIGLTCQQTSCFKTGKPGEHKDQITVDLDRLTTLRGEEHSKMAMTTG</sequence>
<keyword evidence="2" id="KW-1185">Reference proteome</keyword>
<gene>
    <name evidence="1" type="ORF">PILCRDRAFT_828443</name>
</gene>
<evidence type="ECO:0000313" key="1">
    <source>
        <dbReference type="EMBL" id="KIM74157.1"/>
    </source>
</evidence>
<organism evidence="1 2">
    <name type="scientific">Piloderma croceum (strain F 1598)</name>
    <dbReference type="NCBI Taxonomy" id="765440"/>
    <lineage>
        <taxon>Eukaryota</taxon>
        <taxon>Fungi</taxon>
        <taxon>Dikarya</taxon>
        <taxon>Basidiomycota</taxon>
        <taxon>Agaricomycotina</taxon>
        <taxon>Agaricomycetes</taxon>
        <taxon>Agaricomycetidae</taxon>
        <taxon>Atheliales</taxon>
        <taxon>Atheliaceae</taxon>
        <taxon>Piloderma</taxon>
    </lineage>
</organism>